<accession>A0A6P2N7H2</accession>
<sequence>MKGFAAKVAILLVTTITLIRPASAVVLETDPADYVALPQGVNLALLYYQHANSTAAYSSGNRVDQPFHVQSDIGIARFIHYGKLFGFTVTPQIILPFGSVRMSEPASLRSNGIGDPFVGSAIWLINDPASQRYLSLAAFVSLPLGTYDANQGGLNIGAHRWSEVTHLNYSQRVYGPLFLDVTGEFAFYSTNHDYAGQRYWQAPTFDLQTHLRYEIDSRTRVAFSYYHTAGGRTELDGNGASGSLSTDTYLVTFARFLTPTFQVQLQAGQDIHVSNGPKNKLRLNLRMAKAF</sequence>
<feature type="chain" id="PRO_5026771249" evidence="1">
    <location>
        <begin position="25"/>
        <end position="291"/>
    </location>
</feature>
<dbReference type="Pfam" id="PF13557">
    <property type="entry name" value="Phenol_MetA_deg"/>
    <property type="match status" value="1"/>
</dbReference>
<name>A0A6P2N7H2_9BURK</name>
<organism evidence="2 3">
    <name type="scientific">Burkholderia pseudomultivorans</name>
    <dbReference type="NCBI Taxonomy" id="1207504"/>
    <lineage>
        <taxon>Bacteria</taxon>
        <taxon>Pseudomonadati</taxon>
        <taxon>Pseudomonadota</taxon>
        <taxon>Betaproteobacteria</taxon>
        <taxon>Burkholderiales</taxon>
        <taxon>Burkholderiaceae</taxon>
        <taxon>Burkholderia</taxon>
        <taxon>Burkholderia cepacia complex</taxon>
    </lineage>
</organism>
<reference evidence="2 3" key="1">
    <citation type="submission" date="2019-09" db="EMBL/GenBank/DDBJ databases">
        <authorList>
            <person name="Depoorter E."/>
        </authorList>
    </citation>
    <scope>NUCLEOTIDE SEQUENCE [LARGE SCALE GENOMIC DNA]</scope>
    <source>
        <strain evidence="2">LMG 26883</strain>
    </source>
</reference>
<evidence type="ECO:0000313" key="2">
    <source>
        <dbReference type="EMBL" id="VWB90199.1"/>
    </source>
</evidence>
<dbReference type="GeneID" id="93171383"/>
<evidence type="ECO:0000313" key="3">
    <source>
        <dbReference type="Proteomes" id="UP000494162"/>
    </source>
</evidence>
<protein>
    <submittedName>
        <fullName evidence="2">Putative alcohol dehydrogenase</fullName>
    </submittedName>
</protein>
<dbReference type="InterPro" id="IPR025737">
    <property type="entry name" value="FApF"/>
</dbReference>
<dbReference type="AlphaFoldDB" id="A0A6P2N7H2"/>
<evidence type="ECO:0000256" key="1">
    <source>
        <dbReference type="SAM" id="SignalP"/>
    </source>
</evidence>
<dbReference type="EMBL" id="CABVPP010000037">
    <property type="protein sequence ID" value="VWB90199.1"/>
    <property type="molecule type" value="Genomic_DNA"/>
</dbReference>
<dbReference type="RefSeq" id="WP_012492805.1">
    <property type="nucleotide sequence ID" value="NZ_CABVPP010000037.1"/>
</dbReference>
<proteinExistence type="predicted"/>
<gene>
    <name evidence="2" type="ORF">BPS26883_04343</name>
</gene>
<feature type="signal peptide" evidence="1">
    <location>
        <begin position="1"/>
        <end position="24"/>
    </location>
</feature>
<dbReference type="Proteomes" id="UP000494162">
    <property type="component" value="Unassembled WGS sequence"/>
</dbReference>
<keyword evidence="1" id="KW-0732">Signal</keyword>